<keyword evidence="12" id="KW-0547">Nucleotide-binding</keyword>
<dbReference type="PIRSF" id="PIRSF000350">
    <property type="entry name" value="Mercury_reductase_MerA"/>
    <property type="match status" value="1"/>
</dbReference>
<comment type="catalytic activity">
    <reaction evidence="10 14">
        <text>N(6)-[(R)-dihydrolipoyl]-L-lysyl-[protein] + NAD(+) = N(6)-[(R)-lipoyl]-L-lysyl-[protein] + NADH + H(+)</text>
        <dbReference type="Rhea" id="RHEA:15045"/>
        <dbReference type="Rhea" id="RHEA-COMP:10474"/>
        <dbReference type="Rhea" id="RHEA-COMP:10475"/>
        <dbReference type="ChEBI" id="CHEBI:15378"/>
        <dbReference type="ChEBI" id="CHEBI:57540"/>
        <dbReference type="ChEBI" id="CHEBI:57945"/>
        <dbReference type="ChEBI" id="CHEBI:83099"/>
        <dbReference type="ChEBI" id="CHEBI:83100"/>
        <dbReference type="EC" id="1.8.1.4"/>
    </reaction>
</comment>
<gene>
    <name evidence="17" type="ORF">BHU72_03205</name>
</gene>
<dbReference type="PROSITE" id="PS00076">
    <property type="entry name" value="PYRIDINE_REDOX_1"/>
    <property type="match status" value="1"/>
</dbReference>
<dbReference type="EC" id="1.8.1.4" evidence="2 14"/>
<evidence type="ECO:0000256" key="11">
    <source>
        <dbReference type="PIRSR" id="PIRSR000350-2"/>
    </source>
</evidence>
<dbReference type="PANTHER" id="PTHR22912:SF160">
    <property type="entry name" value="DIHYDROLIPOYL DEHYDROGENASE"/>
    <property type="match status" value="1"/>
</dbReference>
<dbReference type="InterPro" id="IPR023753">
    <property type="entry name" value="FAD/NAD-binding_dom"/>
</dbReference>
<keyword evidence="6 14" id="KW-0560">Oxidoreductase</keyword>
<keyword evidence="4 14" id="KW-0285">Flavoprotein</keyword>
<evidence type="ECO:0000259" key="15">
    <source>
        <dbReference type="Pfam" id="PF02852"/>
    </source>
</evidence>
<evidence type="ECO:0000256" key="9">
    <source>
        <dbReference type="ARBA" id="ARBA00023284"/>
    </source>
</evidence>
<evidence type="ECO:0000256" key="2">
    <source>
        <dbReference type="ARBA" id="ARBA00012608"/>
    </source>
</evidence>
<evidence type="ECO:0000256" key="10">
    <source>
        <dbReference type="ARBA" id="ARBA00049187"/>
    </source>
</evidence>
<feature type="binding site" evidence="12">
    <location>
        <position position="267"/>
    </location>
    <ligand>
        <name>NAD(+)</name>
        <dbReference type="ChEBI" id="CHEBI:57540"/>
    </ligand>
</feature>
<dbReference type="InterPro" id="IPR036188">
    <property type="entry name" value="FAD/NAD-bd_sf"/>
</dbReference>
<dbReference type="InterPro" id="IPR016156">
    <property type="entry name" value="FAD/NAD-linked_Rdtase_dimer_sf"/>
</dbReference>
<comment type="miscellaneous">
    <text evidence="14">The active site is a redox-active disulfide bond.</text>
</comment>
<feature type="domain" description="Pyridine nucleotide-disulphide oxidoreductase dimerisation" evidence="15">
    <location>
        <begin position="343"/>
        <end position="450"/>
    </location>
</feature>
<dbReference type="GO" id="GO:0004148">
    <property type="term" value="F:dihydrolipoyl dehydrogenase (NADH) activity"/>
    <property type="evidence" value="ECO:0007669"/>
    <property type="project" value="UniProtKB-EC"/>
</dbReference>
<feature type="domain" description="FAD/NAD(P)-binding" evidence="16">
    <location>
        <begin position="5"/>
        <end position="323"/>
    </location>
</feature>
<feature type="binding site" evidence="12">
    <location>
        <position position="308"/>
    </location>
    <ligand>
        <name>FAD</name>
        <dbReference type="ChEBI" id="CHEBI:57692"/>
    </ligand>
</feature>
<dbReference type="FunFam" id="3.30.390.30:FF:000001">
    <property type="entry name" value="Dihydrolipoyl dehydrogenase"/>
    <property type="match status" value="1"/>
</dbReference>
<dbReference type="InterPro" id="IPR004099">
    <property type="entry name" value="Pyr_nucl-diS_OxRdtase_dimer"/>
</dbReference>
<evidence type="ECO:0000256" key="1">
    <source>
        <dbReference type="ARBA" id="ARBA00007532"/>
    </source>
</evidence>
<reference evidence="17 18" key="1">
    <citation type="submission" date="2016-09" db="EMBL/GenBank/DDBJ databases">
        <title>Desulfuribacillus arsenicus sp. nov., an obligately anaerobic, dissimilatory arsenic- and antimonate-reducing bacterium isolated from anoxic sediments.</title>
        <authorList>
            <person name="Abin C.A."/>
            <person name="Hollibaugh J.T."/>
        </authorList>
    </citation>
    <scope>NUCLEOTIDE SEQUENCE [LARGE SCALE GENOMIC DNA]</scope>
    <source>
        <strain evidence="17 18">MLFW-2</strain>
    </source>
</reference>
<evidence type="ECO:0000256" key="6">
    <source>
        <dbReference type="ARBA" id="ARBA00023002"/>
    </source>
</evidence>
<dbReference type="RefSeq" id="WP_069702041.1">
    <property type="nucleotide sequence ID" value="NZ_MJAT01000012.1"/>
</dbReference>
<dbReference type="InterPro" id="IPR006258">
    <property type="entry name" value="Lipoamide_DH"/>
</dbReference>
<comment type="caution">
    <text evidence="17">The sequence shown here is derived from an EMBL/GenBank/DDBJ whole genome shotgun (WGS) entry which is preliminary data.</text>
</comment>
<name>A0A1E5L726_9FIRM</name>
<feature type="disulfide bond" description="Redox-active" evidence="13">
    <location>
        <begin position="41"/>
        <end position="46"/>
    </location>
</feature>
<evidence type="ECO:0000256" key="5">
    <source>
        <dbReference type="ARBA" id="ARBA00022827"/>
    </source>
</evidence>
<dbReference type="GO" id="GO:0050660">
    <property type="term" value="F:flavin adenine dinucleotide binding"/>
    <property type="evidence" value="ECO:0007669"/>
    <property type="project" value="InterPro"/>
</dbReference>
<dbReference type="SUPFAM" id="SSF55424">
    <property type="entry name" value="FAD/NAD-linked reductases, dimerisation (C-terminal) domain"/>
    <property type="match status" value="1"/>
</dbReference>
<evidence type="ECO:0000313" key="17">
    <source>
        <dbReference type="EMBL" id="OEH85957.1"/>
    </source>
</evidence>
<evidence type="ECO:0000313" key="18">
    <source>
        <dbReference type="Proteomes" id="UP000095255"/>
    </source>
</evidence>
<dbReference type="GO" id="GO:0006103">
    <property type="term" value="P:2-oxoglutarate metabolic process"/>
    <property type="evidence" value="ECO:0007669"/>
    <property type="project" value="TreeGrafter"/>
</dbReference>
<dbReference type="Pfam" id="PF02852">
    <property type="entry name" value="Pyr_redox_dim"/>
    <property type="match status" value="1"/>
</dbReference>
<comment type="cofactor">
    <cofactor evidence="12 14">
        <name>FAD</name>
        <dbReference type="ChEBI" id="CHEBI:57692"/>
    </cofactor>
    <text evidence="12 14">Binds 1 FAD per subunit.</text>
</comment>
<keyword evidence="8" id="KW-1015">Disulfide bond</keyword>
<accession>A0A1E5L726</accession>
<evidence type="ECO:0000256" key="12">
    <source>
        <dbReference type="PIRSR" id="PIRSR000350-3"/>
    </source>
</evidence>
<organism evidence="17 18">
    <name type="scientific">Desulfuribacillus stibiiarsenatis</name>
    <dbReference type="NCBI Taxonomy" id="1390249"/>
    <lineage>
        <taxon>Bacteria</taxon>
        <taxon>Bacillati</taxon>
        <taxon>Bacillota</taxon>
        <taxon>Desulfuribacillia</taxon>
        <taxon>Desulfuribacillales</taxon>
        <taxon>Desulfuribacillaceae</taxon>
        <taxon>Desulfuribacillus</taxon>
    </lineage>
</organism>
<dbReference type="PANTHER" id="PTHR22912">
    <property type="entry name" value="DISULFIDE OXIDOREDUCTASE"/>
    <property type="match status" value="1"/>
</dbReference>
<dbReference type="InterPro" id="IPR050151">
    <property type="entry name" value="Class-I_Pyr_Nuc-Dis_Oxidored"/>
</dbReference>
<keyword evidence="5 12" id="KW-0274">FAD</keyword>
<keyword evidence="18" id="KW-1185">Reference proteome</keyword>
<dbReference type="InterPro" id="IPR012999">
    <property type="entry name" value="Pyr_OxRdtase_I_AS"/>
</dbReference>
<keyword evidence="7 12" id="KW-0520">NAD</keyword>
<dbReference type="PRINTS" id="PR00368">
    <property type="entry name" value="FADPNR"/>
</dbReference>
<feature type="binding site" evidence="12">
    <location>
        <position position="200"/>
    </location>
    <ligand>
        <name>NAD(+)</name>
        <dbReference type="ChEBI" id="CHEBI:57540"/>
    </ligand>
</feature>
<evidence type="ECO:0000256" key="3">
    <source>
        <dbReference type="ARBA" id="ARBA00016961"/>
    </source>
</evidence>
<protein>
    <recommendedName>
        <fullName evidence="3 14">Dihydrolipoyl dehydrogenase</fullName>
        <ecNumber evidence="2 14">1.8.1.4</ecNumber>
    </recommendedName>
</protein>
<dbReference type="SUPFAM" id="SSF51905">
    <property type="entry name" value="FAD/NAD(P)-binding domain"/>
    <property type="match status" value="1"/>
</dbReference>
<proteinExistence type="inferred from homology"/>
<dbReference type="STRING" id="1390249.BHU72_03205"/>
<dbReference type="EMBL" id="MJAT01000012">
    <property type="protein sequence ID" value="OEH85957.1"/>
    <property type="molecule type" value="Genomic_DNA"/>
</dbReference>
<evidence type="ECO:0000256" key="13">
    <source>
        <dbReference type="PIRSR" id="PIRSR000350-4"/>
    </source>
</evidence>
<evidence type="ECO:0000256" key="14">
    <source>
        <dbReference type="RuleBase" id="RU003692"/>
    </source>
</evidence>
<sequence>MIDTEIAVIGAGPGGYIAAIRAAQLGKSVTLVEKHHIGGICLHHGCIPSKALVTIAEKYNQTKDLQYLGIHCENVRIDFAESQKWKLSVIHQLTEGIQFLLKKYKVKTIYGHASFVNRNTILVESDGHSAHIHFQDCIISTGSVPIEIPSIPFGGNILSSSEALALEEIPMSMVVIGGGYIGIELSQVFARLGTKVTILEGSPSILTGFESRITSYLKRNLKKYCVDVVTNVKATSSYTSENSVTVEYIDGDSGKAITAEKVLVTVGRKPNTEDLHLANAQINVDDKGYIIVDSLHRTSSSNVYAIGDVTQGIALAHRASYEGKLVSDYIAGVKRKKSCSVLPTVVFSDPEIASVGFSEQQAKEKGYPVKVVRYSYGANGRALVLNAAEGFVAIVVNQENQKILGAQIVGIEASNLIGEISLAIELGASIQDIALTIHAHPTLSELLMDAAEQFNE</sequence>
<evidence type="ECO:0000259" key="16">
    <source>
        <dbReference type="Pfam" id="PF07992"/>
    </source>
</evidence>
<feature type="binding site" evidence="12">
    <location>
        <begin position="177"/>
        <end position="184"/>
    </location>
    <ligand>
        <name>NAD(+)</name>
        <dbReference type="ChEBI" id="CHEBI:57540"/>
    </ligand>
</feature>
<dbReference type="AlphaFoldDB" id="A0A1E5L726"/>
<feature type="binding site" evidence="12">
    <location>
        <position position="50"/>
    </location>
    <ligand>
        <name>FAD</name>
        <dbReference type="ChEBI" id="CHEBI:57692"/>
    </ligand>
</feature>
<dbReference type="InterPro" id="IPR001100">
    <property type="entry name" value="Pyr_nuc-diS_OxRdtase"/>
</dbReference>
<dbReference type="PRINTS" id="PR00411">
    <property type="entry name" value="PNDRDTASEI"/>
</dbReference>
<evidence type="ECO:0000256" key="7">
    <source>
        <dbReference type="ARBA" id="ARBA00023027"/>
    </source>
</evidence>
<comment type="similarity">
    <text evidence="1 14">Belongs to the class-I pyridine nucleotide-disulfide oxidoreductase family.</text>
</comment>
<dbReference type="Gene3D" id="3.50.50.60">
    <property type="entry name" value="FAD/NAD(P)-binding domain"/>
    <property type="match status" value="2"/>
</dbReference>
<dbReference type="Gene3D" id="3.30.390.30">
    <property type="match status" value="1"/>
</dbReference>
<evidence type="ECO:0000256" key="8">
    <source>
        <dbReference type="ARBA" id="ARBA00023157"/>
    </source>
</evidence>
<feature type="binding site" evidence="12">
    <location>
        <begin position="141"/>
        <end position="143"/>
    </location>
    <ligand>
        <name>FAD</name>
        <dbReference type="ChEBI" id="CHEBI:57692"/>
    </ligand>
</feature>
<keyword evidence="9 14" id="KW-0676">Redox-active center</keyword>
<dbReference type="OrthoDB" id="9800167at2"/>
<feature type="active site" description="Proton acceptor" evidence="11">
    <location>
        <position position="440"/>
    </location>
</feature>
<dbReference type="Proteomes" id="UP000095255">
    <property type="component" value="Unassembled WGS sequence"/>
</dbReference>
<evidence type="ECO:0000256" key="4">
    <source>
        <dbReference type="ARBA" id="ARBA00022630"/>
    </source>
</evidence>
<dbReference type="Pfam" id="PF07992">
    <property type="entry name" value="Pyr_redox_2"/>
    <property type="match status" value="1"/>
</dbReference>
<dbReference type="NCBIfam" id="TIGR01350">
    <property type="entry name" value="lipoamide_DH"/>
    <property type="match status" value="1"/>
</dbReference>